<evidence type="ECO:0000259" key="7">
    <source>
        <dbReference type="PROSITE" id="PS50851"/>
    </source>
</evidence>
<keyword evidence="4" id="KW-0808">Transferase</keyword>
<sequence>METASKPTEASVSINVSLLNSLMNLAGELVLCRNQLLQAINSDDRRLLETTGQHIDLVTSEIQEQIMRTRMQPMGCLFNKLSLLVGELAGEAGKQVGLSFAGEKVEMDKILMDAMEASMMQLIRNTVKYGIETPEIRKNRNKPNQAAMEISARHEAGHVVIDIVDDGIGIDPDAMVRRAVDKGLIVEQQGFEVAAEAEKTHLLFLPGLFDEGEETGEFCRFAGLDTVKTDLEKVGGVVDVNTHPDRGTQVRIKLPLTLSIIPSQIVRLGEERFAVPQVNLNELLRIPADQVKHMIETVGGAEVIRLRGELLPVIDLAGALGIERSFVHPADGQRYPERRLSIADRRSKNHSIPESTYEGMERREETDRRRHPDSALNIAVVSTGKIKYGLVVDAMNDSEEIVVKSLGKHLKGCRGFAGATIMGDGKVALILDVASIGEMAALRTCNKTEAVVEDKTTHLEKNAGSQSYLFFSNSRKDRLAVPLDTVARIEKVDAEAIETVGGSRVLTYRGGSLPLIALEDAICIDPLPEKDHYQVICFNVDGREVGLLAAPPVDAADVAVELDTRTLKQSGVMGSAVLMDQTTLILDIQQVVKNARPEFFHEE</sequence>
<dbReference type="InterPro" id="IPR051315">
    <property type="entry name" value="Bact_Chemotaxis_CheA"/>
</dbReference>
<keyword evidence="5" id="KW-0418">Kinase</keyword>
<evidence type="ECO:0000256" key="4">
    <source>
        <dbReference type="ARBA" id="ARBA00022679"/>
    </source>
</evidence>
<evidence type="ECO:0000313" key="8">
    <source>
        <dbReference type="EMBL" id="BBO74763.1"/>
    </source>
</evidence>
<dbReference type="Gene3D" id="2.40.50.180">
    <property type="entry name" value="CheA-289, Domain 4"/>
    <property type="match status" value="1"/>
</dbReference>
<dbReference type="Pfam" id="PF02895">
    <property type="entry name" value="H-kinase_dim"/>
    <property type="match status" value="1"/>
</dbReference>
<evidence type="ECO:0000313" key="9">
    <source>
        <dbReference type="Proteomes" id="UP000427769"/>
    </source>
</evidence>
<dbReference type="AlphaFoldDB" id="A0A5K7Z488"/>
<gene>
    <name evidence="8" type="ORF">DSCW_21800</name>
</gene>
<dbReference type="Pfam" id="PF01584">
    <property type="entry name" value="CheW"/>
    <property type="match status" value="3"/>
</dbReference>
<dbReference type="SMART" id="SM01231">
    <property type="entry name" value="H-kinase_dim"/>
    <property type="match status" value="1"/>
</dbReference>
<dbReference type="InterPro" id="IPR036890">
    <property type="entry name" value="HATPase_C_sf"/>
</dbReference>
<dbReference type="GO" id="GO:0005737">
    <property type="term" value="C:cytoplasm"/>
    <property type="evidence" value="ECO:0007669"/>
    <property type="project" value="InterPro"/>
</dbReference>
<dbReference type="SUPFAM" id="SSF55874">
    <property type="entry name" value="ATPase domain of HSP90 chaperone/DNA topoisomerase II/histidine kinase"/>
    <property type="match status" value="1"/>
</dbReference>
<dbReference type="Gene3D" id="2.30.30.40">
    <property type="entry name" value="SH3 Domains"/>
    <property type="match status" value="1"/>
</dbReference>
<dbReference type="InterPro" id="IPR036097">
    <property type="entry name" value="HisK_dim/P_sf"/>
</dbReference>
<dbReference type="GO" id="GO:0000155">
    <property type="term" value="F:phosphorelay sensor kinase activity"/>
    <property type="evidence" value="ECO:0007669"/>
    <property type="project" value="InterPro"/>
</dbReference>
<organism evidence="8 9">
    <name type="scientific">Desulfosarcina widdelii</name>
    <dbReference type="NCBI Taxonomy" id="947919"/>
    <lineage>
        <taxon>Bacteria</taxon>
        <taxon>Pseudomonadati</taxon>
        <taxon>Thermodesulfobacteriota</taxon>
        <taxon>Desulfobacteria</taxon>
        <taxon>Desulfobacterales</taxon>
        <taxon>Desulfosarcinaceae</taxon>
        <taxon>Desulfosarcina</taxon>
    </lineage>
</organism>
<dbReference type="InterPro" id="IPR003594">
    <property type="entry name" value="HATPase_dom"/>
</dbReference>
<protein>
    <recommendedName>
        <fullName evidence="2">histidine kinase</fullName>
        <ecNumber evidence="2">2.7.13.3</ecNumber>
    </recommendedName>
</protein>
<feature type="domain" description="CheW-like" evidence="7">
    <location>
        <begin position="465"/>
        <end position="597"/>
    </location>
</feature>
<keyword evidence="9" id="KW-1185">Reference proteome</keyword>
<dbReference type="SUPFAM" id="SSF47384">
    <property type="entry name" value="Homodimeric domain of signal transducing histidine kinase"/>
    <property type="match status" value="1"/>
</dbReference>
<dbReference type="PANTHER" id="PTHR43395:SF1">
    <property type="entry name" value="CHEMOTAXIS PROTEIN CHEA"/>
    <property type="match status" value="1"/>
</dbReference>
<dbReference type="RefSeq" id="WP_170302221.1">
    <property type="nucleotide sequence ID" value="NZ_AP021875.1"/>
</dbReference>
<dbReference type="KEGG" id="dwd:DSCW_21800"/>
<dbReference type="Gene3D" id="1.10.287.560">
    <property type="entry name" value="Histidine kinase CheA-like, homodimeric domain"/>
    <property type="match status" value="1"/>
</dbReference>
<dbReference type="Gene3D" id="3.30.565.10">
    <property type="entry name" value="Histidine kinase-like ATPase, C-terminal domain"/>
    <property type="match status" value="1"/>
</dbReference>
<dbReference type="InterPro" id="IPR002545">
    <property type="entry name" value="CheW-lke_dom"/>
</dbReference>
<evidence type="ECO:0000256" key="5">
    <source>
        <dbReference type="ARBA" id="ARBA00022777"/>
    </source>
</evidence>
<dbReference type="SUPFAM" id="SSF50341">
    <property type="entry name" value="CheW-like"/>
    <property type="match status" value="3"/>
</dbReference>
<dbReference type="InterPro" id="IPR037006">
    <property type="entry name" value="CheA-like_homodim_sf"/>
</dbReference>
<evidence type="ECO:0000256" key="1">
    <source>
        <dbReference type="ARBA" id="ARBA00000085"/>
    </source>
</evidence>
<evidence type="ECO:0000256" key="3">
    <source>
        <dbReference type="ARBA" id="ARBA00022553"/>
    </source>
</evidence>
<proteinExistence type="predicted"/>
<dbReference type="SMART" id="SM00260">
    <property type="entry name" value="CheW"/>
    <property type="match status" value="2"/>
</dbReference>
<dbReference type="GO" id="GO:0006935">
    <property type="term" value="P:chemotaxis"/>
    <property type="evidence" value="ECO:0007669"/>
    <property type="project" value="InterPro"/>
</dbReference>
<dbReference type="EMBL" id="AP021875">
    <property type="protein sequence ID" value="BBO74763.1"/>
    <property type="molecule type" value="Genomic_DNA"/>
</dbReference>
<evidence type="ECO:0000256" key="6">
    <source>
        <dbReference type="SAM" id="MobiDB-lite"/>
    </source>
</evidence>
<dbReference type="EC" id="2.7.13.3" evidence="2"/>
<feature type="region of interest" description="Disordered" evidence="6">
    <location>
        <begin position="343"/>
        <end position="371"/>
    </location>
</feature>
<dbReference type="FunFam" id="3.30.565.10:FF:000016">
    <property type="entry name" value="Chemotaxis protein CheA, putative"/>
    <property type="match status" value="1"/>
</dbReference>
<dbReference type="Pfam" id="PF02518">
    <property type="entry name" value="HATPase_c"/>
    <property type="match status" value="1"/>
</dbReference>
<dbReference type="Proteomes" id="UP000427769">
    <property type="component" value="Chromosome"/>
</dbReference>
<dbReference type="InterPro" id="IPR004105">
    <property type="entry name" value="CheA-like_dim"/>
</dbReference>
<feature type="compositionally biased region" description="Basic and acidic residues" evidence="6">
    <location>
        <begin position="359"/>
        <end position="371"/>
    </location>
</feature>
<dbReference type="PROSITE" id="PS50851">
    <property type="entry name" value="CHEW"/>
    <property type="match status" value="2"/>
</dbReference>
<comment type="catalytic activity">
    <reaction evidence="1">
        <text>ATP + protein L-histidine = ADP + protein N-phospho-L-histidine.</text>
        <dbReference type="EC" id="2.7.13.3"/>
    </reaction>
</comment>
<evidence type="ECO:0000256" key="2">
    <source>
        <dbReference type="ARBA" id="ARBA00012438"/>
    </source>
</evidence>
<accession>A0A5K7Z488</accession>
<name>A0A5K7Z488_9BACT</name>
<dbReference type="PANTHER" id="PTHR43395">
    <property type="entry name" value="SENSOR HISTIDINE KINASE CHEA"/>
    <property type="match status" value="1"/>
</dbReference>
<reference evidence="8 9" key="1">
    <citation type="submission" date="2019-11" db="EMBL/GenBank/DDBJ databases">
        <title>Comparative genomics of hydrocarbon-degrading Desulfosarcina strains.</title>
        <authorList>
            <person name="Watanabe M."/>
            <person name="Kojima H."/>
            <person name="Fukui M."/>
        </authorList>
    </citation>
    <scope>NUCLEOTIDE SEQUENCE [LARGE SCALE GENOMIC DNA]</scope>
    <source>
        <strain evidence="8 9">PP31</strain>
    </source>
</reference>
<dbReference type="InterPro" id="IPR036061">
    <property type="entry name" value="CheW-like_dom_sf"/>
</dbReference>
<keyword evidence="3" id="KW-0597">Phosphoprotein</keyword>
<feature type="domain" description="CheW-like" evidence="7">
    <location>
        <begin position="260"/>
        <end position="442"/>
    </location>
</feature>